<dbReference type="OrthoDB" id="9776369at2"/>
<dbReference type="PROSITE" id="PS50893">
    <property type="entry name" value="ABC_TRANSPORTER_2"/>
    <property type="match status" value="2"/>
</dbReference>
<protein>
    <submittedName>
        <fullName evidence="11">Ribose import ATP-binding protein RbsA</fullName>
        <ecNumber evidence="11">3.6.3.17</ecNumber>
    </submittedName>
</protein>
<dbReference type="PANTHER" id="PTHR43790:SF9">
    <property type="entry name" value="GALACTOFURANOSE TRANSPORTER ATP-BINDING PROTEIN YTFR"/>
    <property type="match status" value="1"/>
</dbReference>
<keyword evidence="8" id="KW-1278">Translocase</keyword>
<dbReference type="EMBL" id="FLOB01000002">
    <property type="protein sequence ID" value="SBS28231.1"/>
    <property type="molecule type" value="Genomic_DNA"/>
</dbReference>
<feature type="domain" description="ABC transporter" evidence="10">
    <location>
        <begin position="272"/>
        <end position="521"/>
    </location>
</feature>
<reference evidence="11 12" key="1">
    <citation type="submission" date="2016-06" db="EMBL/GenBank/DDBJ databases">
        <authorList>
            <person name="Kjaerup R.B."/>
            <person name="Dalgaard T.S."/>
            <person name="Juul-Madsen H.R."/>
        </authorList>
    </citation>
    <scope>NUCLEOTIDE SEQUENCE [LARGE SCALE GENOMIC DNA]</scope>
    <source>
        <strain evidence="11 12">CECT 8886</strain>
    </source>
</reference>
<evidence type="ECO:0000256" key="4">
    <source>
        <dbReference type="ARBA" id="ARBA00022597"/>
    </source>
</evidence>
<dbReference type="SUPFAM" id="SSF52540">
    <property type="entry name" value="P-loop containing nucleoside triphosphate hydrolases"/>
    <property type="match status" value="2"/>
</dbReference>
<evidence type="ECO:0000259" key="10">
    <source>
        <dbReference type="PROSITE" id="PS50893"/>
    </source>
</evidence>
<dbReference type="GO" id="GO:0005524">
    <property type="term" value="F:ATP binding"/>
    <property type="evidence" value="ECO:0007669"/>
    <property type="project" value="UniProtKB-KW"/>
</dbReference>
<evidence type="ECO:0000256" key="9">
    <source>
        <dbReference type="ARBA" id="ARBA00023136"/>
    </source>
</evidence>
<proteinExistence type="predicted"/>
<dbReference type="Gene3D" id="3.40.50.300">
    <property type="entry name" value="P-loop containing nucleotide triphosphate hydrolases"/>
    <property type="match status" value="2"/>
</dbReference>
<evidence type="ECO:0000256" key="7">
    <source>
        <dbReference type="ARBA" id="ARBA00022840"/>
    </source>
</evidence>
<keyword evidence="4" id="KW-0762">Sugar transport</keyword>
<evidence type="ECO:0000313" key="11">
    <source>
        <dbReference type="EMBL" id="SBS28231.1"/>
    </source>
</evidence>
<evidence type="ECO:0000256" key="6">
    <source>
        <dbReference type="ARBA" id="ARBA00022741"/>
    </source>
</evidence>
<dbReference type="Proteomes" id="UP000092544">
    <property type="component" value="Unassembled WGS sequence"/>
</dbReference>
<dbReference type="SMART" id="SM00382">
    <property type="entry name" value="AAA"/>
    <property type="match status" value="2"/>
</dbReference>
<name>A0A1A8T9X7_9GAMM</name>
<evidence type="ECO:0000256" key="1">
    <source>
        <dbReference type="ARBA" id="ARBA00004202"/>
    </source>
</evidence>
<dbReference type="AlphaFoldDB" id="A0A1A8T9X7"/>
<evidence type="ECO:0000256" key="5">
    <source>
        <dbReference type="ARBA" id="ARBA00022737"/>
    </source>
</evidence>
<keyword evidence="7 11" id="KW-0067">ATP-binding</keyword>
<evidence type="ECO:0000313" key="12">
    <source>
        <dbReference type="Proteomes" id="UP000092544"/>
    </source>
</evidence>
<keyword evidence="2" id="KW-0813">Transport</keyword>
<keyword evidence="3" id="KW-1003">Cell membrane</keyword>
<dbReference type="InterPro" id="IPR003439">
    <property type="entry name" value="ABC_transporter-like_ATP-bd"/>
</dbReference>
<dbReference type="PROSITE" id="PS00211">
    <property type="entry name" value="ABC_TRANSPORTER_1"/>
    <property type="match status" value="1"/>
</dbReference>
<organism evidence="11 12">
    <name type="scientific">Marinomonas spartinae</name>
    <dbReference type="NCBI Taxonomy" id="1792290"/>
    <lineage>
        <taxon>Bacteria</taxon>
        <taxon>Pseudomonadati</taxon>
        <taxon>Pseudomonadota</taxon>
        <taxon>Gammaproteobacteria</taxon>
        <taxon>Oceanospirillales</taxon>
        <taxon>Oceanospirillaceae</taxon>
        <taxon>Marinomonas</taxon>
    </lineage>
</organism>
<accession>A0A1A8T9X7</accession>
<comment type="subcellular location">
    <subcellularLocation>
        <location evidence="1">Cell membrane</location>
        <topology evidence="1">Peripheral membrane protein</topology>
    </subcellularLocation>
</comment>
<keyword evidence="6" id="KW-0547">Nucleotide-binding</keyword>
<feature type="domain" description="ABC transporter" evidence="10">
    <location>
        <begin position="22"/>
        <end position="258"/>
    </location>
</feature>
<dbReference type="InterPro" id="IPR027417">
    <property type="entry name" value="P-loop_NTPase"/>
</dbReference>
<dbReference type="GO" id="GO:0005886">
    <property type="term" value="C:plasma membrane"/>
    <property type="evidence" value="ECO:0007669"/>
    <property type="project" value="UniProtKB-SubCell"/>
</dbReference>
<keyword evidence="9" id="KW-0472">Membrane</keyword>
<dbReference type="Pfam" id="PF00005">
    <property type="entry name" value="ABC_tran"/>
    <property type="match status" value="2"/>
</dbReference>
<dbReference type="FunFam" id="3.40.50.300:FF:000127">
    <property type="entry name" value="Ribose import ATP-binding protein RbsA"/>
    <property type="match status" value="1"/>
</dbReference>
<gene>
    <name evidence="11" type="primary">rbsA_1</name>
    <name evidence="11" type="ORF">MSP8886_01097</name>
</gene>
<dbReference type="CDD" id="cd03215">
    <property type="entry name" value="ABC_Carb_Monos_II"/>
    <property type="match status" value="1"/>
</dbReference>
<dbReference type="EC" id="3.6.3.17" evidence="11"/>
<keyword evidence="11" id="KW-0378">Hydrolase</keyword>
<dbReference type="GO" id="GO:0016887">
    <property type="term" value="F:ATP hydrolysis activity"/>
    <property type="evidence" value="ECO:0007669"/>
    <property type="project" value="InterPro"/>
</dbReference>
<sequence>MAPHSNVKDHSRTTSDHRSALLEIRSLSKSFTGVQALNAVSLQVNKGEIHALLGENGAGKSTLIKVLTGVHPRDEGDIKLDGRAIHARDSGHAQQLGISTVYQEVNLIPSMSVTENLTLQQQEKSFGLINWKKADARARALLARVGLENIDPSRQLDRYSIAIQQLIAIARALSNEAKLLILDEPTASLDASEIKQLFSLMTQLKNQGMGIIFVTHFLDQVYDITDVITVLRNGECVGTFPTASLSRSDLVSHMVGKSLDDLATSSDHQATGKPQNTLLTMQCVGKQRFLHPLDLTIHAGEIVGVAGLLGSGRTELCELAYGSTKPDQGLITLQPESSAKPTAEPTSLIQKSLRQTIQSGMGYCPEDRKLDGIVAELSIRENMILALQASKGWWRSIAMSEQKKLVDDMIKRLAIKTPDMDKPVGELSGGNQQKVILARWLITHPKLLILDEPTRGIDIGAHHEIIQIMQELCEQGMGLLVASSELEELVMFAHRVVVMKDHHKVAELRGSNVSEQAILHTIAS</sequence>
<evidence type="ECO:0000256" key="8">
    <source>
        <dbReference type="ARBA" id="ARBA00022967"/>
    </source>
</evidence>
<dbReference type="RefSeq" id="WP_067013534.1">
    <property type="nucleotide sequence ID" value="NZ_FLOB01000002.1"/>
</dbReference>
<evidence type="ECO:0000256" key="2">
    <source>
        <dbReference type="ARBA" id="ARBA00022448"/>
    </source>
</evidence>
<dbReference type="InterPro" id="IPR003593">
    <property type="entry name" value="AAA+_ATPase"/>
</dbReference>
<evidence type="ECO:0000256" key="3">
    <source>
        <dbReference type="ARBA" id="ARBA00022475"/>
    </source>
</evidence>
<keyword evidence="12" id="KW-1185">Reference proteome</keyword>
<dbReference type="CDD" id="cd03216">
    <property type="entry name" value="ABC_Carb_Monos_I"/>
    <property type="match status" value="1"/>
</dbReference>
<dbReference type="InterPro" id="IPR017871">
    <property type="entry name" value="ABC_transporter-like_CS"/>
</dbReference>
<dbReference type="STRING" id="1792290.MSP8886_01097"/>
<keyword evidence="5" id="KW-0677">Repeat</keyword>
<dbReference type="PANTHER" id="PTHR43790">
    <property type="entry name" value="CARBOHYDRATE TRANSPORT ATP-BINDING PROTEIN MG119-RELATED"/>
    <property type="match status" value="1"/>
</dbReference>
<dbReference type="InterPro" id="IPR050107">
    <property type="entry name" value="ABC_carbohydrate_import_ATPase"/>
</dbReference>